<protein>
    <submittedName>
        <fullName evidence="6">Uncharacterized protein</fullName>
    </submittedName>
</protein>
<dbReference type="GeneTree" id="ENSGT00940000165500"/>
<dbReference type="GO" id="GO:0006812">
    <property type="term" value="P:monoatomic cation transport"/>
    <property type="evidence" value="ECO:0007669"/>
    <property type="project" value="InterPro"/>
</dbReference>
<reference evidence="6" key="1">
    <citation type="submission" date="2025-08" db="UniProtKB">
        <authorList>
            <consortium name="Ensembl"/>
        </authorList>
    </citation>
    <scope>IDENTIFICATION</scope>
</reference>
<dbReference type="Pfam" id="PF06369">
    <property type="entry name" value="Anemone_cytotox"/>
    <property type="match status" value="1"/>
</dbReference>
<evidence type="ECO:0000313" key="7">
    <source>
        <dbReference type="Proteomes" id="UP000261340"/>
    </source>
</evidence>
<dbReference type="PANTHER" id="PTHR40388:SF2">
    <property type="entry name" value="ACTINOPORIN-LIKE PROTEIN"/>
    <property type="match status" value="1"/>
</dbReference>
<dbReference type="GO" id="GO:0015267">
    <property type="term" value="F:channel activity"/>
    <property type="evidence" value="ECO:0007669"/>
    <property type="project" value="InterPro"/>
</dbReference>
<accession>A0A3Q0SQS3</accession>
<evidence type="ECO:0000256" key="1">
    <source>
        <dbReference type="ARBA" id="ARBA00004175"/>
    </source>
</evidence>
<evidence type="ECO:0000256" key="5">
    <source>
        <dbReference type="ARBA" id="ARBA00023331"/>
    </source>
</evidence>
<dbReference type="Proteomes" id="UP000261340">
    <property type="component" value="Unplaced"/>
</dbReference>
<evidence type="ECO:0000256" key="4">
    <source>
        <dbReference type="ARBA" id="ARBA00023298"/>
    </source>
</evidence>
<evidence type="ECO:0000256" key="2">
    <source>
        <dbReference type="ARBA" id="ARBA00004532"/>
    </source>
</evidence>
<keyword evidence="3" id="KW-1052">Target cell membrane</keyword>
<dbReference type="GO" id="GO:0046931">
    <property type="term" value="P:pore complex assembly"/>
    <property type="evidence" value="ECO:0007669"/>
    <property type="project" value="InterPro"/>
</dbReference>
<dbReference type="SUPFAM" id="SSF63724">
    <property type="entry name" value="Cytolysin/lectin"/>
    <property type="match status" value="1"/>
</dbReference>
<reference evidence="6" key="2">
    <citation type="submission" date="2025-09" db="UniProtKB">
        <authorList>
            <consortium name="Ensembl"/>
        </authorList>
    </citation>
    <scope>IDENTIFICATION</scope>
</reference>
<keyword evidence="5" id="KW-0166">Nematocyst</keyword>
<dbReference type="InterPro" id="IPR050677">
    <property type="entry name" value="Actinoporin_PFT"/>
</dbReference>
<dbReference type="InterPro" id="IPR009104">
    <property type="entry name" value="Anemon_actinoporin-like"/>
</dbReference>
<dbReference type="OMA" id="YTIAREC"/>
<sequence>MSEGTKDTSLLLCLVQFFGGSHFLFFCFAVSSVHMVSGYCEKPLPLVIDPSSTGSALFMKTPNTACGAVGVFTYDLRNKSTAESTEKLAVMFSVPYDFNLYSNWYAVGIFDKSKECNYDLYYQMYNNTDKAFTRGKAGPGLNYKKDQITIMALMTDSYEPLICWLGPHGTSFSPHIHQ</sequence>
<dbReference type="GO" id="GO:0051715">
    <property type="term" value="P:cytolysis in another organism"/>
    <property type="evidence" value="ECO:0007669"/>
    <property type="project" value="InterPro"/>
</dbReference>
<name>A0A3Q0SQS3_AMPCI</name>
<keyword evidence="4" id="KW-1053">Target membrane</keyword>
<evidence type="ECO:0000313" key="6">
    <source>
        <dbReference type="Ensembl" id="ENSACIP00000025127.1"/>
    </source>
</evidence>
<dbReference type="InterPro" id="IPR015926">
    <property type="entry name" value="Cytolysin/lectin"/>
</dbReference>
<dbReference type="Ensembl" id="ENSACIT00000025785.1">
    <property type="protein sequence ID" value="ENSACIP00000025127.1"/>
    <property type="gene ID" value="ENSACIG00000019468.1"/>
</dbReference>
<dbReference type="Gene3D" id="2.60.270.20">
    <property type="entry name" value="Cytolysin/lectin"/>
    <property type="match status" value="1"/>
</dbReference>
<organism evidence="6 7">
    <name type="scientific">Amphilophus citrinellus</name>
    <name type="common">Midas cichlid</name>
    <name type="synonym">Cichlasoma citrinellum</name>
    <dbReference type="NCBI Taxonomy" id="61819"/>
    <lineage>
        <taxon>Eukaryota</taxon>
        <taxon>Metazoa</taxon>
        <taxon>Chordata</taxon>
        <taxon>Craniata</taxon>
        <taxon>Vertebrata</taxon>
        <taxon>Euteleostomi</taxon>
        <taxon>Actinopterygii</taxon>
        <taxon>Neopterygii</taxon>
        <taxon>Teleostei</taxon>
        <taxon>Neoteleostei</taxon>
        <taxon>Acanthomorphata</taxon>
        <taxon>Ovalentaria</taxon>
        <taxon>Cichlomorphae</taxon>
        <taxon>Cichliformes</taxon>
        <taxon>Cichlidae</taxon>
        <taxon>New World cichlids</taxon>
        <taxon>Cichlasomatinae</taxon>
        <taxon>Heroini</taxon>
        <taxon>Amphilophus</taxon>
    </lineage>
</organism>
<keyword evidence="4" id="KW-0472">Membrane</keyword>
<dbReference type="STRING" id="61819.ENSACIP00000025127"/>
<dbReference type="PANTHER" id="PTHR40388">
    <property type="entry name" value="BRYOPORIN"/>
    <property type="match status" value="1"/>
</dbReference>
<proteinExistence type="predicted"/>
<keyword evidence="7" id="KW-1185">Reference proteome</keyword>
<dbReference type="AlphaFoldDB" id="A0A3Q0SQS3"/>
<dbReference type="GO" id="GO:0042151">
    <property type="term" value="C:nematocyst"/>
    <property type="evidence" value="ECO:0007669"/>
    <property type="project" value="UniProtKB-SubCell"/>
</dbReference>
<evidence type="ECO:0000256" key="3">
    <source>
        <dbReference type="ARBA" id="ARBA00022537"/>
    </source>
</evidence>
<comment type="subcellular location">
    <subcellularLocation>
        <location evidence="2">Nematocyst</location>
    </subcellularLocation>
    <subcellularLocation>
        <location evidence="1">Target cell membrane</location>
    </subcellularLocation>
</comment>
<dbReference type="GO" id="GO:0044218">
    <property type="term" value="C:other organism cell membrane"/>
    <property type="evidence" value="ECO:0007669"/>
    <property type="project" value="UniProtKB-KW"/>
</dbReference>
<dbReference type="GO" id="GO:0046930">
    <property type="term" value="C:pore complex"/>
    <property type="evidence" value="ECO:0007669"/>
    <property type="project" value="InterPro"/>
</dbReference>